<proteinExistence type="predicted"/>
<name>A0A6N3D051_9FIRM</name>
<dbReference type="InterPro" id="IPR052159">
    <property type="entry name" value="Competence_DNA_uptake"/>
</dbReference>
<feature type="chain" id="PRO_5039259499" evidence="5">
    <location>
        <begin position="27"/>
        <end position="327"/>
    </location>
</feature>
<dbReference type="AlphaFoldDB" id="A0A6N3D051"/>
<evidence type="ECO:0000259" key="6">
    <source>
        <dbReference type="SMART" id="SM00849"/>
    </source>
</evidence>
<keyword evidence="3" id="KW-0378">Hydrolase</keyword>
<dbReference type="SUPFAM" id="SSF56281">
    <property type="entry name" value="Metallo-hydrolase/oxidoreductase"/>
    <property type="match status" value="1"/>
</dbReference>
<organism evidence="7">
    <name type="scientific">Veillonella ratti</name>
    <dbReference type="NCBI Taxonomy" id="103892"/>
    <lineage>
        <taxon>Bacteria</taxon>
        <taxon>Bacillati</taxon>
        <taxon>Bacillota</taxon>
        <taxon>Negativicutes</taxon>
        <taxon>Veillonellales</taxon>
        <taxon>Veillonellaceae</taxon>
        <taxon>Veillonella</taxon>
    </lineage>
</organism>
<evidence type="ECO:0000256" key="2">
    <source>
        <dbReference type="ARBA" id="ARBA00022723"/>
    </source>
</evidence>
<evidence type="ECO:0000313" key="7">
    <source>
        <dbReference type="EMBL" id="VYU20718.1"/>
    </source>
</evidence>
<feature type="domain" description="Metallo-beta-lactamase" evidence="6">
    <location>
        <begin position="78"/>
        <end position="281"/>
    </location>
</feature>
<evidence type="ECO:0000256" key="4">
    <source>
        <dbReference type="ARBA" id="ARBA00022833"/>
    </source>
</evidence>
<dbReference type="GO" id="GO:0017001">
    <property type="term" value="P:antibiotic catabolic process"/>
    <property type="evidence" value="ECO:0007669"/>
    <property type="project" value="InterPro"/>
</dbReference>
<keyword evidence="2" id="KW-0479">Metal-binding</keyword>
<sequence>MQLNNKFWAKYLAIVFAFLVSFFALTGCSAASGTTIGDSFNKILETGSNIIGNSSSNSGGSSSAVSGTLDVYTLDIGQGDAHLIKVGDEYTLIDTGDVDHRDSLVAQLKKYNVKSLKNVIITHPHSDHLGGFHALIDAGIPIEHVYDNGMKYKTSVYNTYAKDTDKKNLKRIGLYKGMTVDLGKDAQFVVYAPEEGQYIMDKKGQPDPNDNSIVGKLVFGKFSMLFTGDASRAEENKLIKEENTKLFSRILKVGHHGSASSSQKDFIRSVRPEKAVISVGLHNDYGHPTREALDRLAAEYVMVYTTARQGTIRIHTDGNTWQVTTER</sequence>
<keyword evidence="4" id="KW-0862">Zinc</keyword>
<evidence type="ECO:0000256" key="5">
    <source>
        <dbReference type="SAM" id="SignalP"/>
    </source>
</evidence>
<keyword evidence="5" id="KW-0732">Signal</keyword>
<evidence type="ECO:0000256" key="1">
    <source>
        <dbReference type="ARBA" id="ARBA00001947"/>
    </source>
</evidence>
<accession>A0A6N3D051</accession>
<dbReference type="PROSITE" id="PS00743">
    <property type="entry name" value="BETA_LACTAMASE_B_1"/>
    <property type="match status" value="1"/>
</dbReference>
<dbReference type="PANTHER" id="PTHR30619:SF1">
    <property type="entry name" value="RECOMBINATION PROTEIN 2"/>
    <property type="match status" value="1"/>
</dbReference>
<gene>
    <name evidence="7" type="ORF">VRLFYP33_01443</name>
</gene>
<dbReference type="CDD" id="cd07731">
    <property type="entry name" value="ComA-like_MBL-fold"/>
    <property type="match status" value="1"/>
</dbReference>
<reference evidence="7" key="1">
    <citation type="submission" date="2019-11" db="EMBL/GenBank/DDBJ databases">
        <authorList>
            <person name="Feng L."/>
        </authorList>
    </citation>
    <scope>NUCLEOTIDE SEQUENCE</scope>
    <source>
        <strain evidence="7">VrattiLFYP33</strain>
    </source>
</reference>
<feature type="signal peptide" evidence="5">
    <location>
        <begin position="1"/>
        <end position="26"/>
    </location>
</feature>
<dbReference type="InterPro" id="IPR036866">
    <property type="entry name" value="RibonucZ/Hydroxyglut_hydro"/>
</dbReference>
<protein>
    <submittedName>
        <fullName evidence="7">ComEC family competence protein</fullName>
    </submittedName>
</protein>
<comment type="cofactor">
    <cofactor evidence="1">
        <name>Zn(2+)</name>
        <dbReference type="ChEBI" id="CHEBI:29105"/>
    </cofactor>
</comment>
<evidence type="ECO:0000256" key="3">
    <source>
        <dbReference type="ARBA" id="ARBA00022801"/>
    </source>
</evidence>
<dbReference type="GO" id="GO:0008800">
    <property type="term" value="F:beta-lactamase activity"/>
    <property type="evidence" value="ECO:0007669"/>
    <property type="project" value="InterPro"/>
</dbReference>
<dbReference type="Gene3D" id="3.60.15.10">
    <property type="entry name" value="Ribonuclease Z/Hydroxyacylglutathione hydrolase-like"/>
    <property type="match status" value="1"/>
</dbReference>
<dbReference type="EMBL" id="CACRUX010000054">
    <property type="protein sequence ID" value="VYU20718.1"/>
    <property type="molecule type" value="Genomic_DNA"/>
</dbReference>
<dbReference type="InterPro" id="IPR001279">
    <property type="entry name" value="Metallo-B-lactamas"/>
</dbReference>
<dbReference type="PROSITE" id="PS51257">
    <property type="entry name" value="PROKAR_LIPOPROTEIN"/>
    <property type="match status" value="1"/>
</dbReference>
<dbReference type="GO" id="GO:0008270">
    <property type="term" value="F:zinc ion binding"/>
    <property type="evidence" value="ECO:0007669"/>
    <property type="project" value="InterPro"/>
</dbReference>
<dbReference type="PANTHER" id="PTHR30619">
    <property type="entry name" value="DNA INTERNALIZATION/COMPETENCE PROTEIN COMEC/REC2"/>
    <property type="match status" value="1"/>
</dbReference>
<dbReference type="RefSeq" id="WP_156705001.1">
    <property type="nucleotide sequence ID" value="NZ_CACRUX010000054.1"/>
</dbReference>
<dbReference type="InterPro" id="IPR035681">
    <property type="entry name" value="ComA-like_MBL"/>
</dbReference>
<dbReference type="InterPro" id="IPR001018">
    <property type="entry name" value="Beta-lactamase_class-B_CS"/>
</dbReference>
<dbReference type="SMART" id="SM00849">
    <property type="entry name" value="Lactamase_B"/>
    <property type="match status" value="1"/>
</dbReference>
<dbReference type="Pfam" id="PF00753">
    <property type="entry name" value="Lactamase_B"/>
    <property type="match status" value="1"/>
</dbReference>